<keyword evidence="5" id="KW-1185">Reference proteome</keyword>
<dbReference type="SUPFAM" id="SSF53474">
    <property type="entry name" value="alpha/beta-Hydrolases"/>
    <property type="match status" value="1"/>
</dbReference>
<name>A0A378JU86_9GAMM</name>
<keyword evidence="3" id="KW-0378">Hydrolase</keyword>
<dbReference type="GO" id="GO:0004177">
    <property type="term" value="F:aminopeptidase activity"/>
    <property type="evidence" value="ECO:0007669"/>
    <property type="project" value="UniProtKB-KW"/>
</dbReference>
<keyword evidence="3" id="KW-0645">Protease</keyword>
<sequence length="263" mass="29865">METNELYITIPDGKIYVKKWTPATVTEETPIILLHDSLGSVDLWRNFPKELSENLSQPVIAYDRLGFGKSDSREKLPSIEFIHEEASKYFPIIKEKLNIQEYILFGHSVGGAMSICIAALDRYCKGVITVAAQAFVEDKTIDGIKKAKEFFESSGQLQKLEKWHGEKALWVLRAWTDIWLSSEFSSWSLQNCIQHVKCPVLAIHGEDDEYGSIAFPEFIAKNTGGVGQLSIIKNCKHMPHKEQSEKVINLTKHFIQKHILSSK</sequence>
<dbReference type="OrthoDB" id="9779853at2"/>
<dbReference type="Proteomes" id="UP000054735">
    <property type="component" value="Unassembled WGS sequence"/>
</dbReference>
<dbReference type="PRINTS" id="PR00111">
    <property type="entry name" value="ABHYDROLASE"/>
</dbReference>
<dbReference type="PANTHER" id="PTHR43689:SF8">
    <property type="entry name" value="ALPHA_BETA-HYDROLASES SUPERFAMILY PROTEIN"/>
    <property type="match status" value="1"/>
</dbReference>
<reference evidence="2 5" key="1">
    <citation type="submission" date="2015-11" db="EMBL/GenBank/DDBJ databases">
        <title>Genomic analysis of 38 Legionella species identifies large and diverse effector repertoires.</title>
        <authorList>
            <person name="Burstein D."/>
            <person name="Amaro F."/>
            <person name="Zusman T."/>
            <person name="Lifshitz Z."/>
            <person name="Cohen O."/>
            <person name="Gilbert J.A."/>
            <person name="Pupko T."/>
            <person name="Shuman H.A."/>
            <person name="Segal G."/>
        </authorList>
    </citation>
    <scope>NUCLEOTIDE SEQUENCE [LARGE SCALE GENOMIC DNA]</scope>
    <source>
        <strain evidence="2 5">CDC#1407-AL-14</strain>
    </source>
</reference>
<dbReference type="EC" id="3.4.11.5" evidence="3"/>
<dbReference type="EMBL" id="LNXT01000002">
    <property type="protein sequence ID" value="KTC75710.1"/>
    <property type="molecule type" value="Genomic_DNA"/>
</dbReference>
<dbReference type="RefSeq" id="WP_058522410.1">
    <property type="nucleotide sequence ID" value="NZ_CAAAHV010000071.1"/>
</dbReference>
<reference evidence="3 6" key="2">
    <citation type="submission" date="2018-06" db="EMBL/GenBank/DDBJ databases">
        <authorList>
            <consortium name="Pathogen Informatics"/>
            <person name="Doyle S."/>
        </authorList>
    </citation>
    <scope>NUCLEOTIDE SEQUENCE [LARGE SCALE GENOMIC DNA]</scope>
    <source>
        <strain evidence="3 6">NCTC12437</strain>
    </source>
</reference>
<dbReference type="PANTHER" id="PTHR43689">
    <property type="entry name" value="HYDROLASE"/>
    <property type="match status" value="1"/>
</dbReference>
<dbReference type="EMBL" id="UGNW01000002">
    <property type="protein sequence ID" value="STX60888.1"/>
    <property type="molecule type" value="Genomic_DNA"/>
</dbReference>
<protein>
    <submittedName>
        <fullName evidence="2">Haloalkane dehalogenase</fullName>
    </submittedName>
    <submittedName>
        <fullName evidence="3">Proline iminopeptidase</fullName>
        <ecNumber evidence="3">3.4.11.5</ecNumber>
    </submittedName>
</protein>
<evidence type="ECO:0000313" key="5">
    <source>
        <dbReference type="Proteomes" id="UP000054735"/>
    </source>
</evidence>
<dbReference type="Pfam" id="PF00561">
    <property type="entry name" value="Abhydrolase_1"/>
    <property type="match status" value="1"/>
</dbReference>
<evidence type="ECO:0000313" key="2">
    <source>
        <dbReference type="EMBL" id="KTC75710.1"/>
    </source>
</evidence>
<dbReference type="Proteomes" id="UP000255066">
    <property type="component" value="Unassembled WGS sequence"/>
</dbReference>
<feature type="domain" description="AB hydrolase-1" evidence="1">
    <location>
        <begin position="30"/>
        <end position="140"/>
    </location>
</feature>
<dbReference type="Gene3D" id="3.40.50.1820">
    <property type="entry name" value="alpha/beta hydrolase"/>
    <property type="match status" value="1"/>
</dbReference>
<dbReference type="InterPro" id="IPR000073">
    <property type="entry name" value="AB_hydrolase_1"/>
</dbReference>
<dbReference type="AlphaFoldDB" id="A0A378JU86"/>
<proteinExistence type="predicted"/>
<evidence type="ECO:0000313" key="4">
    <source>
        <dbReference type="EMBL" id="STX60961.1"/>
    </source>
</evidence>
<accession>A0A378JU86</accession>
<dbReference type="InterPro" id="IPR029058">
    <property type="entry name" value="AB_hydrolase_fold"/>
</dbReference>
<organism evidence="3 6">
    <name type="scientific">Legionella birminghamensis</name>
    <dbReference type="NCBI Taxonomy" id="28083"/>
    <lineage>
        <taxon>Bacteria</taxon>
        <taxon>Pseudomonadati</taxon>
        <taxon>Pseudomonadota</taxon>
        <taxon>Gammaproteobacteria</taxon>
        <taxon>Legionellales</taxon>
        <taxon>Legionellaceae</taxon>
        <taxon>Legionella</taxon>
    </lineage>
</organism>
<evidence type="ECO:0000313" key="3">
    <source>
        <dbReference type="EMBL" id="STX60888.1"/>
    </source>
</evidence>
<dbReference type="EMBL" id="UGNW01000002">
    <property type="protein sequence ID" value="STX60961.1"/>
    <property type="molecule type" value="Genomic_DNA"/>
</dbReference>
<evidence type="ECO:0000259" key="1">
    <source>
        <dbReference type="Pfam" id="PF00561"/>
    </source>
</evidence>
<keyword evidence="3" id="KW-0031">Aminopeptidase</keyword>
<dbReference type="STRING" id="28083.Lbir_0288"/>
<evidence type="ECO:0000313" key="6">
    <source>
        <dbReference type="Proteomes" id="UP000255066"/>
    </source>
</evidence>
<gene>
    <name evidence="3" type="primary">pip_4</name>
    <name evidence="4" type="synonym">pip_5</name>
    <name evidence="2" type="ORF">Lbir_0288</name>
    <name evidence="3" type="ORF">NCTC12437_03180</name>
    <name evidence="4" type="ORF">NCTC12437_03253</name>
</gene>